<sequence length="344" mass="38660">MKDARSQACCREVSGHECVQPIKLANPSGPEFAFQFSHPSSRDGDGTVHLTWPDCFDMGIDVTLPPGEYVEFGHECILDRVYVQGVHINKLAMKLDVSIQPIGKLRCMDVATCGRECFYCDFCKESRKLKLLENTDGNLCRATGERTYRLTVKLCPPPQDPNFTMCSAFSKSVWQKDYWQKQGAVDVWMKFYERGQTRPELEKEFFAQIDNPLLGKAFKLAIVAEWLAANSLDQGSYTPTNSELLEFWVSKRDPDRLLACQHAVVDYEIEGAKVKTNVLFEAATTANSVGILSYIPNILKDKKCAAFEKLQEDRFQQEAQAYKKQSGGGNFLSGLGGFLNTVRG</sequence>
<dbReference type="AlphaFoldDB" id="A0A0C2CZI5"/>
<organism evidence="1 2">
    <name type="scientific">Ancylostoma duodenale</name>
    <dbReference type="NCBI Taxonomy" id="51022"/>
    <lineage>
        <taxon>Eukaryota</taxon>
        <taxon>Metazoa</taxon>
        <taxon>Ecdysozoa</taxon>
        <taxon>Nematoda</taxon>
        <taxon>Chromadorea</taxon>
        <taxon>Rhabditida</taxon>
        <taxon>Rhabditina</taxon>
        <taxon>Rhabditomorpha</taxon>
        <taxon>Strongyloidea</taxon>
        <taxon>Ancylostomatidae</taxon>
        <taxon>Ancylostomatinae</taxon>
        <taxon>Ancylostoma</taxon>
    </lineage>
</organism>
<evidence type="ECO:0000313" key="2">
    <source>
        <dbReference type="Proteomes" id="UP000054047"/>
    </source>
</evidence>
<accession>A0A0C2CZI5</accession>
<evidence type="ECO:0000313" key="1">
    <source>
        <dbReference type="EMBL" id="KIH62468.1"/>
    </source>
</evidence>
<keyword evidence="2" id="KW-1185">Reference proteome</keyword>
<proteinExistence type="predicted"/>
<dbReference type="Proteomes" id="UP000054047">
    <property type="component" value="Unassembled WGS sequence"/>
</dbReference>
<dbReference type="OrthoDB" id="5782146at2759"/>
<reference evidence="1 2" key="1">
    <citation type="submission" date="2013-12" db="EMBL/GenBank/DDBJ databases">
        <title>Draft genome of the parsitic nematode Ancylostoma duodenale.</title>
        <authorList>
            <person name="Mitreva M."/>
        </authorList>
    </citation>
    <scope>NUCLEOTIDE SEQUENCE [LARGE SCALE GENOMIC DNA]</scope>
    <source>
        <strain evidence="1 2">Zhejiang</strain>
    </source>
</reference>
<name>A0A0C2CZI5_9BILA</name>
<protein>
    <submittedName>
        <fullName evidence="1">Uncharacterized protein</fullName>
    </submittedName>
</protein>
<dbReference type="EMBL" id="KN729289">
    <property type="protein sequence ID" value="KIH62468.1"/>
    <property type="molecule type" value="Genomic_DNA"/>
</dbReference>
<gene>
    <name evidence="1" type="ORF">ANCDUO_07249</name>
</gene>